<name>A0ABW7N681_9BACT</name>
<evidence type="ECO:0000256" key="1">
    <source>
        <dbReference type="ARBA" id="ARBA00010240"/>
    </source>
</evidence>
<evidence type="ECO:0000256" key="3">
    <source>
        <dbReference type="PROSITE-ProRule" id="PRU01161"/>
    </source>
</evidence>
<feature type="short sequence motif" description="GXGXXG" evidence="3">
    <location>
        <begin position="11"/>
        <end position="16"/>
    </location>
</feature>
<dbReference type="Proteomes" id="UP001610063">
    <property type="component" value="Unassembled WGS sequence"/>
</dbReference>
<dbReference type="InterPro" id="IPR002641">
    <property type="entry name" value="PNPLA_dom"/>
</dbReference>
<reference evidence="5 6" key="1">
    <citation type="journal article" date="2013" name="Int. J. Syst. Evol. Microbiol.">
        <title>Marinoscillum luteum sp. nov., isolated from marine sediment.</title>
        <authorList>
            <person name="Cha I.T."/>
            <person name="Park S.J."/>
            <person name="Kim S.J."/>
            <person name="Kim J.G."/>
            <person name="Jung M.Y."/>
            <person name="Shin K.S."/>
            <person name="Kwon K.K."/>
            <person name="Yang S.H."/>
            <person name="Seo Y.S."/>
            <person name="Rhee S.K."/>
        </authorList>
    </citation>
    <scope>NUCLEOTIDE SEQUENCE [LARGE SCALE GENOMIC DNA]</scope>
    <source>
        <strain evidence="5 6">KCTC 23939</strain>
    </source>
</reference>
<proteinExistence type="inferred from homology"/>
<dbReference type="PANTHER" id="PTHR32176:SF92">
    <property type="entry name" value="XYLOSE ISOMERASE"/>
    <property type="match status" value="1"/>
</dbReference>
<accession>A0ABW7N681</accession>
<dbReference type="PANTHER" id="PTHR32176">
    <property type="entry name" value="XYLOSE ISOMERASE"/>
    <property type="match status" value="1"/>
</dbReference>
<feature type="active site" description="Proton acceptor" evidence="3">
    <location>
        <position position="189"/>
    </location>
</feature>
<protein>
    <submittedName>
        <fullName evidence="5">Patatin-like phospholipase family protein</fullName>
    </submittedName>
</protein>
<organism evidence="5 6">
    <name type="scientific">Marinoscillum luteum</name>
    <dbReference type="NCBI Taxonomy" id="861051"/>
    <lineage>
        <taxon>Bacteria</taxon>
        <taxon>Pseudomonadati</taxon>
        <taxon>Bacteroidota</taxon>
        <taxon>Cytophagia</taxon>
        <taxon>Cytophagales</taxon>
        <taxon>Reichenbachiellaceae</taxon>
        <taxon>Marinoscillum</taxon>
    </lineage>
</organism>
<comment type="caution">
    <text evidence="5">The sequence shown here is derived from an EMBL/GenBank/DDBJ whole genome shotgun (WGS) entry which is preliminary data.</text>
</comment>
<dbReference type="EMBL" id="JBIPKE010000014">
    <property type="protein sequence ID" value="MFH6983086.1"/>
    <property type="molecule type" value="Genomic_DNA"/>
</dbReference>
<keyword evidence="6" id="KW-1185">Reference proteome</keyword>
<feature type="active site" description="Nucleophile" evidence="3">
    <location>
        <position position="45"/>
    </location>
</feature>
<evidence type="ECO:0000259" key="4">
    <source>
        <dbReference type="PROSITE" id="PS51635"/>
    </source>
</evidence>
<gene>
    <name evidence="5" type="ORF">ACHKAR_06530</name>
</gene>
<evidence type="ECO:0000313" key="6">
    <source>
        <dbReference type="Proteomes" id="UP001610063"/>
    </source>
</evidence>
<keyword evidence="3" id="KW-0378">Hydrolase</keyword>
<dbReference type="RefSeq" id="WP_395416661.1">
    <property type="nucleotide sequence ID" value="NZ_JBIPKE010000014.1"/>
</dbReference>
<evidence type="ECO:0000256" key="2">
    <source>
        <dbReference type="ARBA" id="ARBA00023098"/>
    </source>
</evidence>
<keyword evidence="3" id="KW-0442">Lipid degradation</keyword>
<dbReference type="InterPro" id="IPR016035">
    <property type="entry name" value="Acyl_Trfase/lysoPLipase"/>
</dbReference>
<dbReference type="Pfam" id="PF01734">
    <property type="entry name" value="Patatin"/>
    <property type="match status" value="1"/>
</dbReference>
<dbReference type="SUPFAM" id="SSF52151">
    <property type="entry name" value="FabD/lysophospholipase-like"/>
    <property type="match status" value="1"/>
</dbReference>
<sequence length="329" mass="36794">MSLLKVLSIDGGGIRGIVPGTIMVEAEREFGIKVADYFDLIAGTSTGGILTCAYLCPSDTDATKPKFSAEEVVGLYFNKGKQIFDDPFMHKLMSIWGIISAKFPERGIDEALKEYFGEVWLSQLLKPTVITSYDITNRNGHFFAQHDAKEKEAYDFLIREVSRATSAAPTYFNCARVKNKLGDSFTLVDGGVFVNNPAMCAYAEIRDGFKNVEGAPAAAKDMKILSLGTGFTKKHYLYRQARKWGMAQWVRPVIDIMMSGSVEVDDFYLKRIFETTENPAQYMRINSKMPGDVDPEMDNVTPANMAALKKLGEKLFQDNKEALAKWFEL</sequence>
<comment type="similarity">
    <text evidence="1">Belongs to the patatin family.</text>
</comment>
<feature type="short sequence motif" description="GXSXG" evidence="3">
    <location>
        <begin position="43"/>
        <end position="47"/>
    </location>
</feature>
<feature type="short sequence motif" description="DGA/G" evidence="3">
    <location>
        <begin position="189"/>
        <end position="191"/>
    </location>
</feature>
<dbReference type="Gene3D" id="3.40.1090.10">
    <property type="entry name" value="Cytosolic phospholipase A2 catalytic domain"/>
    <property type="match status" value="1"/>
</dbReference>
<evidence type="ECO:0000313" key="5">
    <source>
        <dbReference type="EMBL" id="MFH6983086.1"/>
    </source>
</evidence>
<dbReference type="PROSITE" id="PS51635">
    <property type="entry name" value="PNPLA"/>
    <property type="match status" value="1"/>
</dbReference>
<keyword evidence="2 3" id="KW-0443">Lipid metabolism</keyword>
<feature type="domain" description="PNPLA" evidence="4">
    <location>
        <begin position="7"/>
        <end position="202"/>
    </location>
</feature>